<dbReference type="OrthoDB" id="5644678at2"/>
<dbReference type="RefSeq" id="WP_080441843.1">
    <property type="nucleotide sequence ID" value="NZ_CP017601.1"/>
</dbReference>
<dbReference type="EMBL" id="PQWY01000016">
    <property type="protein sequence ID" value="PPK29879.1"/>
    <property type="molecule type" value="Genomic_DNA"/>
</dbReference>
<dbReference type="Proteomes" id="UP000239239">
    <property type="component" value="Unassembled WGS sequence"/>
</dbReference>
<gene>
    <name evidence="1" type="ORF">C3928_12565</name>
</gene>
<dbReference type="AlphaFoldDB" id="A0A2S6EXF8"/>
<evidence type="ECO:0000313" key="2">
    <source>
        <dbReference type="Proteomes" id="UP000239239"/>
    </source>
</evidence>
<proteinExistence type="predicted"/>
<sequence length="204" mass="23358">MSSVKLYFALFRLYSYWRRFSMGLSAQQKTAIKSYFESNYNLFFGIPTERKEGDLTPNEHVMVLQYLQFYLLKLPIECLDKELVNKQINGDDTVGVLLEDFLGNTLSPMNPDAYFHSQKNFIQMGNAEDPAKPEDIIQYLIEAIEHMSQQMDHGYLKKESDPRIEKSNSSYASKVLKWGLFGGAALAITYVASKLSDKNHANSL</sequence>
<accession>A0A2S6EXF8</accession>
<organism evidence="1 2">
    <name type="scientific">Legionella pneumophila</name>
    <dbReference type="NCBI Taxonomy" id="446"/>
    <lineage>
        <taxon>Bacteria</taxon>
        <taxon>Pseudomonadati</taxon>
        <taxon>Pseudomonadota</taxon>
        <taxon>Gammaproteobacteria</taxon>
        <taxon>Legionellales</taxon>
        <taxon>Legionellaceae</taxon>
        <taxon>Legionella</taxon>
    </lineage>
</organism>
<comment type="caution">
    <text evidence="1">The sequence shown here is derived from an EMBL/GenBank/DDBJ whole genome shotgun (WGS) entry which is preliminary data.</text>
</comment>
<reference evidence="1 2" key="1">
    <citation type="submission" date="2018-02" db="EMBL/GenBank/DDBJ databases">
        <title>Draft genome sequences of four Legionella pneumophila clinical strains isolated in Ontario.</title>
        <authorList>
            <person name="Fortuna A."/>
            <person name="Ramnarine R."/>
            <person name="Li A."/>
            <person name="Frantz C."/>
            <person name="Mallo G."/>
        </authorList>
    </citation>
    <scope>NUCLEOTIDE SEQUENCE [LARGE SCALE GENOMIC DNA]</scope>
    <source>
        <strain evidence="1 2">LG61</strain>
    </source>
</reference>
<evidence type="ECO:0000313" key="1">
    <source>
        <dbReference type="EMBL" id="PPK29879.1"/>
    </source>
</evidence>
<name>A0A2S6EXF8_LEGPN</name>
<protein>
    <submittedName>
        <fullName evidence="1">Uncharacterized protein</fullName>
    </submittedName>
</protein>